<dbReference type="EMBL" id="CP053073">
    <property type="protein sequence ID" value="QJR13862.1"/>
    <property type="molecule type" value="Genomic_DNA"/>
</dbReference>
<accession>A0A6M4H3K0</accession>
<sequence>MILVRVLLIFSALFLAGIGIAFLVTRDRKYLRLGGRFFQAVLVALVCYGLFYVFSRVLLL</sequence>
<dbReference type="InParanoid" id="A0A6M4H3K0"/>
<keyword evidence="1" id="KW-1133">Transmembrane helix</keyword>
<feature type="transmembrane region" description="Helical" evidence="1">
    <location>
        <begin position="6"/>
        <end position="25"/>
    </location>
</feature>
<evidence type="ECO:0000313" key="3">
    <source>
        <dbReference type="Proteomes" id="UP000503096"/>
    </source>
</evidence>
<keyword evidence="3" id="KW-1185">Reference proteome</keyword>
<evidence type="ECO:0000313" key="2">
    <source>
        <dbReference type="EMBL" id="QJR13862.1"/>
    </source>
</evidence>
<feature type="transmembrane region" description="Helical" evidence="1">
    <location>
        <begin position="37"/>
        <end position="59"/>
    </location>
</feature>
<evidence type="ECO:0000256" key="1">
    <source>
        <dbReference type="SAM" id="Phobius"/>
    </source>
</evidence>
<keyword evidence="1" id="KW-0472">Membrane</keyword>
<dbReference type="Proteomes" id="UP000503096">
    <property type="component" value="Chromosome"/>
</dbReference>
<name>A0A6M4H3K0_9PROT</name>
<reference evidence="2 3" key="1">
    <citation type="submission" date="2020-04" db="EMBL/GenBank/DDBJ databases">
        <title>Usitatibacter rugosus gen. nov., sp. nov. and Usitatibacter palustris sp. nov., novel members of Usitatibacteraceae fam. nov. within the order Nitrosomonadales isolated from soil.</title>
        <authorList>
            <person name="Huber K.J."/>
            <person name="Neumann-Schaal M."/>
            <person name="Geppert A."/>
            <person name="Luckner M."/>
            <person name="Wanner G."/>
            <person name="Overmann J."/>
        </authorList>
    </citation>
    <scope>NUCLEOTIDE SEQUENCE [LARGE SCALE GENOMIC DNA]</scope>
    <source>
        <strain evidence="2 3">Swamp67</strain>
    </source>
</reference>
<keyword evidence="1" id="KW-0812">Transmembrane</keyword>
<dbReference type="AlphaFoldDB" id="A0A6M4H3K0"/>
<dbReference type="KEGG" id="upl:DSM104440_00652"/>
<proteinExistence type="predicted"/>
<dbReference type="RefSeq" id="WP_171160600.1">
    <property type="nucleotide sequence ID" value="NZ_CP053073.1"/>
</dbReference>
<gene>
    <name evidence="2" type="ORF">DSM104440_00652</name>
</gene>
<protein>
    <submittedName>
        <fullName evidence="2">Uncharacterized protein</fullName>
    </submittedName>
</protein>
<organism evidence="2 3">
    <name type="scientific">Usitatibacter palustris</name>
    <dbReference type="NCBI Taxonomy" id="2732487"/>
    <lineage>
        <taxon>Bacteria</taxon>
        <taxon>Pseudomonadati</taxon>
        <taxon>Pseudomonadota</taxon>
        <taxon>Betaproteobacteria</taxon>
        <taxon>Nitrosomonadales</taxon>
        <taxon>Usitatibacteraceae</taxon>
        <taxon>Usitatibacter</taxon>
    </lineage>
</organism>